<dbReference type="Pfam" id="PF12973">
    <property type="entry name" value="Cupin_7"/>
    <property type="match status" value="1"/>
</dbReference>
<reference evidence="2 4" key="1">
    <citation type="submission" date="2017-05" db="EMBL/GenBank/DDBJ databases">
        <authorList>
            <person name="Qiu J.G."/>
            <person name="He J."/>
        </authorList>
    </citation>
    <scope>NUCLEOTIDE SEQUENCE [LARGE SCALE GENOMIC DNA]</scope>
    <source>
        <strain evidence="2 4">JQ135</strain>
    </source>
</reference>
<evidence type="ECO:0000259" key="1">
    <source>
        <dbReference type="Pfam" id="PF12973"/>
    </source>
</evidence>
<evidence type="ECO:0000313" key="5">
    <source>
        <dbReference type="Proteomes" id="UP000245216"/>
    </source>
</evidence>
<dbReference type="InterPro" id="IPR025979">
    <property type="entry name" value="ChrR-like_cupin_dom"/>
</dbReference>
<accession>A0A0M7EHP8</accession>
<evidence type="ECO:0000313" key="4">
    <source>
        <dbReference type="Proteomes" id="UP000214561"/>
    </source>
</evidence>
<dbReference type="Gene3D" id="2.60.120.10">
    <property type="entry name" value="Jelly Rolls"/>
    <property type="match status" value="1"/>
</dbReference>
<dbReference type="InterPro" id="IPR011051">
    <property type="entry name" value="RmlC_Cupin_sf"/>
</dbReference>
<dbReference type="Proteomes" id="UP000214561">
    <property type="component" value="Chromosome"/>
</dbReference>
<protein>
    <submittedName>
        <fullName evidence="3">tRNA modification GTPase</fullName>
    </submittedName>
</protein>
<dbReference type="AlphaFoldDB" id="A0A0S2JRP0"/>
<gene>
    <name evidence="2" type="ORF">AFA_00545</name>
    <name evidence="3" type="ORF">DF183_18500</name>
</gene>
<dbReference type="STRING" id="511.UZ73_10110"/>
<dbReference type="KEGG" id="afq:AFA_00545"/>
<name>A0A0S2JRP0_ALCFA</name>
<dbReference type="Proteomes" id="UP000245216">
    <property type="component" value="Unassembled WGS sequence"/>
</dbReference>
<dbReference type="SUPFAM" id="SSF51182">
    <property type="entry name" value="RmlC-like cupins"/>
    <property type="match status" value="1"/>
</dbReference>
<feature type="domain" description="ChrR-like cupin" evidence="1">
    <location>
        <begin position="35"/>
        <end position="127"/>
    </location>
</feature>
<reference evidence="3 5" key="2">
    <citation type="submission" date="2018-05" db="EMBL/GenBank/DDBJ databases">
        <title>Genome Sequence of an Efficient Indole-Degrading Bacterium, Alcaligenes sp.YBY.</title>
        <authorList>
            <person name="Yang B."/>
        </authorList>
    </citation>
    <scope>NUCLEOTIDE SEQUENCE [LARGE SCALE GENOMIC DNA]</scope>
    <source>
        <strain evidence="3 5">YBY</strain>
    </source>
</reference>
<dbReference type="KEGG" id="afa:UZ73_10110"/>
<evidence type="ECO:0000313" key="2">
    <source>
        <dbReference type="EMBL" id="ASR88072.1"/>
    </source>
</evidence>
<dbReference type="InterPro" id="IPR014710">
    <property type="entry name" value="RmlC-like_jellyroll"/>
</dbReference>
<evidence type="ECO:0000313" key="3">
    <source>
        <dbReference type="EMBL" id="PWE12755.1"/>
    </source>
</evidence>
<sequence>MTQNSTPPYIEIEKRIDKVRDEYALVEGHFDTSEETSPWIPFGPNIWLRHLSFDIRNNTSVHIMRADKGGSLGRHRHRAVVTGYILSGSLRYEEYDWVARAGHYIHESPGRTHTLVSDEGMETLFHLGTPIEFLDENDNILEIIDVFWMIDHYTSYCKKHNLPINQSMFI</sequence>
<proteinExistence type="predicted"/>
<dbReference type="GeneID" id="96867282"/>
<dbReference type="OrthoDB" id="564955at2"/>
<dbReference type="CDD" id="cd20302">
    <property type="entry name" value="cupin_DAD"/>
    <property type="match status" value="1"/>
</dbReference>
<dbReference type="EMBL" id="QEXO01000005">
    <property type="protein sequence ID" value="PWE12755.1"/>
    <property type="molecule type" value="Genomic_DNA"/>
</dbReference>
<accession>A0A0S2JRP0</accession>
<organism evidence="3 5">
    <name type="scientific">Alcaligenes faecalis</name>
    <dbReference type="NCBI Taxonomy" id="511"/>
    <lineage>
        <taxon>Bacteria</taxon>
        <taxon>Pseudomonadati</taxon>
        <taxon>Pseudomonadota</taxon>
        <taxon>Betaproteobacteria</taxon>
        <taxon>Burkholderiales</taxon>
        <taxon>Alcaligenaceae</taxon>
        <taxon>Alcaligenes</taxon>
    </lineage>
</organism>
<dbReference type="RefSeq" id="WP_026483888.1">
    <property type="nucleotide sequence ID" value="NZ_CAXOJJ010000068.1"/>
</dbReference>
<reference evidence="3 5" key="3">
    <citation type="submission" date="2018-05" db="EMBL/GenBank/DDBJ databases">
        <authorList>
            <person name="Lanie J.A."/>
            <person name="Ng W.-L."/>
            <person name="Kazmierczak K.M."/>
            <person name="Andrzejewski T.M."/>
            <person name="Davidsen T.M."/>
            <person name="Wayne K.J."/>
            <person name="Tettelin H."/>
            <person name="Glass J.I."/>
            <person name="Rusch D."/>
            <person name="Podicherti R."/>
            <person name="Tsui H.-C.T."/>
            <person name="Winkler M.E."/>
        </authorList>
    </citation>
    <scope>NUCLEOTIDE SEQUENCE [LARGE SCALE GENOMIC DNA]</scope>
    <source>
        <strain evidence="3 5">YBY</strain>
    </source>
</reference>
<dbReference type="EMBL" id="CP021641">
    <property type="protein sequence ID" value="ASR88072.1"/>
    <property type="molecule type" value="Genomic_DNA"/>
</dbReference>